<dbReference type="Proteomes" id="UP000194236">
    <property type="component" value="Unassembled WGS sequence"/>
</dbReference>
<dbReference type="GO" id="GO:0030735">
    <property type="term" value="F:carnosine N-methyltransferase activity"/>
    <property type="evidence" value="ECO:0007669"/>
    <property type="project" value="UniProtKB-EC"/>
</dbReference>
<evidence type="ECO:0000313" key="7">
    <source>
        <dbReference type="Proteomes" id="UP000194236"/>
    </source>
</evidence>
<organism evidence="6 7">
    <name type="scientific">Euroglyphus maynei</name>
    <name type="common">Mayne's house dust mite</name>
    <dbReference type="NCBI Taxonomy" id="6958"/>
    <lineage>
        <taxon>Eukaryota</taxon>
        <taxon>Metazoa</taxon>
        <taxon>Ecdysozoa</taxon>
        <taxon>Arthropoda</taxon>
        <taxon>Chelicerata</taxon>
        <taxon>Arachnida</taxon>
        <taxon>Acari</taxon>
        <taxon>Acariformes</taxon>
        <taxon>Sarcoptiformes</taxon>
        <taxon>Astigmata</taxon>
        <taxon>Psoroptidia</taxon>
        <taxon>Analgoidea</taxon>
        <taxon>Pyroglyphidae</taxon>
        <taxon>Pyroglyphinae</taxon>
        <taxon>Euroglyphus</taxon>
    </lineage>
</organism>
<reference evidence="6 7" key="1">
    <citation type="submission" date="2017-03" db="EMBL/GenBank/DDBJ databases">
        <title>Genome Survey of Euroglyphus maynei.</title>
        <authorList>
            <person name="Arlian L.G."/>
            <person name="Morgan M.S."/>
            <person name="Rider S.D."/>
        </authorList>
    </citation>
    <scope>NUCLEOTIDE SEQUENCE [LARGE SCALE GENOMIC DNA]</scope>
    <source>
        <strain evidence="6">Arlian Lab</strain>
        <tissue evidence="6">Whole body</tissue>
    </source>
</reference>
<dbReference type="GO" id="GO:0005634">
    <property type="term" value="C:nucleus"/>
    <property type="evidence" value="ECO:0007669"/>
    <property type="project" value="TreeGrafter"/>
</dbReference>
<dbReference type="Pfam" id="PF07942">
    <property type="entry name" value="CARME"/>
    <property type="match status" value="1"/>
</dbReference>
<dbReference type="Gene3D" id="3.40.50.150">
    <property type="entry name" value="Vaccinia Virus protein VP39"/>
    <property type="match status" value="1"/>
</dbReference>
<evidence type="ECO:0000313" key="6">
    <source>
        <dbReference type="EMBL" id="OTF70400.1"/>
    </source>
</evidence>
<dbReference type="InterPro" id="IPR029063">
    <property type="entry name" value="SAM-dependent_MTases_sf"/>
</dbReference>
<dbReference type="SUPFAM" id="SSF53335">
    <property type="entry name" value="S-adenosyl-L-methionine-dependent methyltransferases"/>
    <property type="match status" value="1"/>
</dbReference>
<evidence type="ECO:0000256" key="3">
    <source>
        <dbReference type="ARBA" id="ARBA00022603"/>
    </source>
</evidence>
<evidence type="ECO:0000256" key="1">
    <source>
        <dbReference type="ARBA" id="ARBA00010086"/>
    </source>
</evidence>
<dbReference type="SMART" id="SM01296">
    <property type="entry name" value="N2227"/>
    <property type="match status" value="1"/>
</dbReference>
<accession>A0A1Y3APN5</accession>
<dbReference type="EMBL" id="MUJZ01065967">
    <property type="protein sequence ID" value="OTF70400.1"/>
    <property type="molecule type" value="Genomic_DNA"/>
</dbReference>
<dbReference type="GO" id="GO:0032259">
    <property type="term" value="P:methylation"/>
    <property type="evidence" value="ECO:0007669"/>
    <property type="project" value="UniProtKB-KW"/>
</dbReference>
<comment type="similarity">
    <text evidence="1">Belongs to the carnosine N-methyltransferase family.</text>
</comment>
<evidence type="ECO:0000256" key="5">
    <source>
        <dbReference type="ARBA" id="ARBA00022691"/>
    </source>
</evidence>
<sequence length="452" mass="53089">MTNEEIQHTVTEIKEPENEKMKSFKKIQYEMADIGKVVEELKVEIIKFIKDDPKEETIALHKVYINDELVREVDFVNDKVIKSDSRYEPWSFLHMDQSTFRQMQQQHFFDIINTFRYYKSYNLKKVQKRIDFISTMSSAHQNILKNYSKHLTEIQTSILHNYEIIKVIIGDAAKIFRNHLFLKDNKKCPLTLKLEKDLDISRIDSILNQIVREWCHDGVNERESCFVPILNTIEEYFPMTENRNQIRILVPGAGLGRLPYEIAKRGYSCQGNEFSLMMLFVANFILNKIDSVDVFTFYPWVSHFSNNLYSGHQIIPAKFPDVNPATISKDVDFSMVAGSFTEIFNQHRNQFDCVVTCFFLDTAQNIVSYIETICNILKPGGIWINFGPLLYHYADMTECSIEPSYEIVKEIIESFNFKFLKEKTNQTCYYTKNPNSMVSYQYHSIFFVCHGI</sequence>
<dbReference type="GO" id="GO:0005829">
    <property type="term" value="C:cytosol"/>
    <property type="evidence" value="ECO:0007669"/>
    <property type="project" value="TreeGrafter"/>
</dbReference>
<dbReference type="GO" id="GO:0035498">
    <property type="term" value="P:carnosine metabolic process"/>
    <property type="evidence" value="ECO:0007669"/>
    <property type="project" value="TreeGrafter"/>
</dbReference>
<dbReference type="AlphaFoldDB" id="A0A1Y3APN5"/>
<keyword evidence="3" id="KW-0489">Methyltransferase</keyword>
<protein>
    <recommendedName>
        <fullName evidence="2">carnosine N-methyltransferase</fullName>
        <ecNumber evidence="2">2.1.1.22</ecNumber>
    </recommendedName>
</protein>
<dbReference type="EC" id="2.1.1.22" evidence="2"/>
<gene>
    <name evidence="6" type="ORF">BLA29_002327</name>
</gene>
<keyword evidence="5" id="KW-0949">S-adenosyl-L-methionine</keyword>
<proteinExistence type="inferred from homology"/>
<keyword evidence="4" id="KW-0808">Transferase</keyword>
<dbReference type="PANTHER" id="PTHR12303">
    <property type="entry name" value="CARNOSINE N-METHYLTRANSFERASE"/>
    <property type="match status" value="1"/>
</dbReference>
<dbReference type="PANTHER" id="PTHR12303:SF6">
    <property type="entry name" value="CARNOSINE N-METHYLTRANSFERASE"/>
    <property type="match status" value="1"/>
</dbReference>
<dbReference type="InterPro" id="IPR012901">
    <property type="entry name" value="CARME"/>
</dbReference>
<evidence type="ECO:0000256" key="2">
    <source>
        <dbReference type="ARBA" id="ARBA00012003"/>
    </source>
</evidence>
<evidence type="ECO:0000256" key="4">
    <source>
        <dbReference type="ARBA" id="ARBA00022679"/>
    </source>
</evidence>
<keyword evidence="7" id="KW-1185">Reference proteome</keyword>
<comment type="caution">
    <text evidence="6">The sequence shown here is derived from an EMBL/GenBank/DDBJ whole genome shotgun (WGS) entry which is preliminary data.</text>
</comment>
<dbReference type="OrthoDB" id="978at2759"/>
<name>A0A1Y3APN5_EURMA</name>